<organism evidence="7 8">
    <name type="scientific">Edaphobacter modestus</name>
    <dbReference type="NCBI Taxonomy" id="388466"/>
    <lineage>
        <taxon>Bacteria</taxon>
        <taxon>Pseudomonadati</taxon>
        <taxon>Acidobacteriota</taxon>
        <taxon>Terriglobia</taxon>
        <taxon>Terriglobales</taxon>
        <taxon>Acidobacteriaceae</taxon>
        <taxon>Edaphobacter</taxon>
    </lineage>
</organism>
<keyword evidence="3" id="KW-0805">Transcription regulation</keyword>
<protein>
    <submittedName>
        <fullName evidence="7">Response regulator receiver domain-containing protein</fullName>
    </submittedName>
</protein>
<evidence type="ECO:0000259" key="6">
    <source>
        <dbReference type="PROSITE" id="PS50110"/>
    </source>
</evidence>
<dbReference type="Gene3D" id="3.40.50.2300">
    <property type="match status" value="1"/>
</dbReference>
<evidence type="ECO:0000256" key="1">
    <source>
        <dbReference type="ARBA" id="ARBA00022553"/>
    </source>
</evidence>
<feature type="domain" description="Response regulatory" evidence="6">
    <location>
        <begin position="9"/>
        <end position="123"/>
    </location>
</feature>
<dbReference type="OrthoDB" id="120990at2"/>
<dbReference type="Pfam" id="PF00072">
    <property type="entry name" value="Response_reg"/>
    <property type="match status" value="1"/>
</dbReference>
<dbReference type="EMBL" id="SHKW01000003">
    <property type="protein sequence ID" value="RZU35233.1"/>
    <property type="molecule type" value="Genomic_DNA"/>
</dbReference>
<evidence type="ECO:0000256" key="5">
    <source>
        <dbReference type="PROSITE-ProRule" id="PRU00169"/>
    </source>
</evidence>
<reference evidence="7 8" key="1">
    <citation type="submission" date="2019-02" db="EMBL/GenBank/DDBJ databases">
        <title>Genomic Encyclopedia of Archaeal and Bacterial Type Strains, Phase II (KMG-II): from individual species to whole genera.</title>
        <authorList>
            <person name="Goeker M."/>
        </authorList>
    </citation>
    <scope>NUCLEOTIDE SEQUENCE [LARGE SCALE GENOMIC DNA]</scope>
    <source>
        <strain evidence="7 8">DSM 18101</strain>
    </source>
</reference>
<dbReference type="InterPro" id="IPR050595">
    <property type="entry name" value="Bact_response_regulator"/>
</dbReference>
<dbReference type="PANTHER" id="PTHR44591">
    <property type="entry name" value="STRESS RESPONSE REGULATOR PROTEIN 1"/>
    <property type="match status" value="1"/>
</dbReference>
<comment type="caution">
    <text evidence="7">The sequence shown here is derived from an EMBL/GenBank/DDBJ whole genome shotgun (WGS) entry which is preliminary data.</text>
</comment>
<dbReference type="FunFam" id="3.40.50.2300:FF:000018">
    <property type="entry name" value="DNA-binding transcriptional regulator NtrC"/>
    <property type="match status" value="1"/>
</dbReference>
<keyword evidence="4" id="KW-0804">Transcription</keyword>
<dbReference type="RefSeq" id="WP_130424495.1">
    <property type="nucleotide sequence ID" value="NZ_SHKW01000003.1"/>
</dbReference>
<gene>
    <name evidence="7" type="ORF">BDD14_5994</name>
</gene>
<keyword evidence="1 5" id="KW-0597">Phosphoprotein</keyword>
<dbReference type="InterPro" id="IPR011006">
    <property type="entry name" value="CheY-like_superfamily"/>
</dbReference>
<dbReference type="AlphaFoldDB" id="A0A4Q7YF71"/>
<dbReference type="GO" id="GO:0000160">
    <property type="term" value="P:phosphorelay signal transduction system"/>
    <property type="evidence" value="ECO:0007669"/>
    <property type="project" value="UniProtKB-KW"/>
</dbReference>
<feature type="modified residue" description="4-aspartylphosphate" evidence="5">
    <location>
        <position position="58"/>
    </location>
</feature>
<evidence type="ECO:0000256" key="3">
    <source>
        <dbReference type="ARBA" id="ARBA00023015"/>
    </source>
</evidence>
<evidence type="ECO:0000256" key="4">
    <source>
        <dbReference type="ARBA" id="ARBA00023163"/>
    </source>
</evidence>
<sequence>MTSDQSIKFVAIVDDDESVQSALQDLMEADGLSARCFGSAEEFLESGLQHRAACLIVDIRMPGMSGLELQARLKADRFNTPIIFITAHGDARVRMQAMREGAAEFLVKPFDDQVLLNRVRAALDM</sequence>
<dbReference type="SUPFAM" id="SSF52172">
    <property type="entry name" value="CheY-like"/>
    <property type="match status" value="1"/>
</dbReference>
<evidence type="ECO:0000256" key="2">
    <source>
        <dbReference type="ARBA" id="ARBA00023012"/>
    </source>
</evidence>
<evidence type="ECO:0000313" key="8">
    <source>
        <dbReference type="Proteomes" id="UP000292958"/>
    </source>
</evidence>
<evidence type="ECO:0000313" key="7">
    <source>
        <dbReference type="EMBL" id="RZU35233.1"/>
    </source>
</evidence>
<name>A0A4Q7YF71_9BACT</name>
<dbReference type="PROSITE" id="PS50110">
    <property type="entry name" value="RESPONSE_REGULATORY"/>
    <property type="match status" value="1"/>
</dbReference>
<accession>A0A4Q7YF71</accession>
<dbReference type="PANTHER" id="PTHR44591:SF25">
    <property type="entry name" value="CHEMOTAXIS TWO-COMPONENT RESPONSE REGULATOR"/>
    <property type="match status" value="1"/>
</dbReference>
<dbReference type="SMART" id="SM00448">
    <property type="entry name" value="REC"/>
    <property type="match status" value="1"/>
</dbReference>
<keyword evidence="2" id="KW-0902">Two-component regulatory system</keyword>
<proteinExistence type="predicted"/>
<dbReference type="Proteomes" id="UP000292958">
    <property type="component" value="Unassembled WGS sequence"/>
</dbReference>
<dbReference type="InterPro" id="IPR001789">
    <property type="entry name" value="Sig_transdc_resp-reg_receiver"/>
</dbReference>
<keyword evidence="8" id="KW-1185">Reference proteome</keyword>